<gene>
    <name evidence="2" type="ORF">IE37_02376</name>
</gene>
<dbReference type="SUPFAM" id="SSF55785">
    <property type="entry name" value="PYP-like sensor domain (PAS domain)"/>
    <property type="match status" value="1"/>
</dbReference>
<dbReference type="EMBL" id="QGDI01000009">
    <property type="protein sequence ID" value="PWJ11613.1"/>
    <property type="molecule type" value="Genomic_DNA"/>
</dbReference>
<dbReference type="InterPro" id="IPR000014">
    <property type="entry name" value="PAS"/>
</dbReference>
<evidence type="ECO:0000313" key="3">
    <source>
        <dbReference type="Proteomes" id="UP000245720"/>
    </source>
</evidence>
<accession>A0A315XX60</accession>
<dbReference type="OrthoDB" id="1684212at2"/>
<comment type="caution">
    <text evidence="2">The sequence shown here is derived from an EMBL/GenBank/DDBJ whole genome shotgun (WGS) entry which is preliminary data.</text>
</comment>
<organism evidence="2 3">
    <name type="scientific">Ruminococcus flavefaciens</name>
    <dbReference type="NCBI Taxonomy" id="1265"/>
    <lineage>
        <taxon>Bacteria</taxon>
        <taxon>Bacillati</taxon>
        <taxon>Bacillota</taxon>
        <taxon>Clostridia</taxon>
        <taxon>Eubacteriales</taxon>
        <taxon>Oscillospiraceae</taxon>
        <taxon>Ruminococcus</taxon>
    </lineage>
</organism>
<proteinExistence type="predicted"/>
<dbReference type="Pfam" id="PF13426">
    <property type="entry name" value="PAS_9"/>
    <property type="match status" value="1"/>
</dbReference>
<dbReference type="RefSeq" id="WP_109727112.1">
    <property type="nucleotide sequence ID" value="NZ_QGDI01000009.1"/>
</dbReference>
<reference evidence="2 3" key="1">
    <citation type="submission" date="2018-05" db="EMBL/GenBank/DDBJ databases">
        <title>The Hungate 1000. A catalogue of reference genomes from the rumen microbiome.</title>
        <authorList>
            <person name="Kelly W."/>
        </authorList>
    </citation>
    <scope>NUCLEOTIDE SEQUENCE [LARGE SCALE GENOMIC DNA]</scope>
    <source>
        <strain evidence="2 3">SAb67</strain>
    </source>
</reference>
<sequence>MNTDISDFFVSYAETEDFPLVMCDLDYRIIYLNPAAVSAYDSYGGNDLVGRSLSVFMDEEAKSKVDMVIEWFKEDREHNCLLAVQDNRSDKDIYMCALRNGNGELIGFCSRHRSRIKDTAEPYTTID</sequence>
<dbReference type="InterPro" id="IPR035965">
    <property type="entry name" value="PAS-like_dom_sf"/>
</dbReference>
<dbReference type="AlphaFoldDB" id="A0A315XX60"/>
<evidence type="ECO:0000313" key="2">
    <source>
        <dbReference type="EMBL" id="PWJ11613.1"/>
    </source>
</evidence>
<evidence type="ECO:0000259" key="1">
    <source>
        <dbReference type="Pfam" id="PF13426"/>
    </source>
</evidence>
<protein>
    <recommendedName>
        <fullName evidence="1">PAS domain-containing protein</fullName>
    </recommendedName>
</protein>
<feature type="domain" description="PAS" evidence="1">
    <location>
        <begin position="20"/>
        <end position="108"/>
    </location>
</feature>
<dbReference type="Proteomes" id="UP000245720">
    <property type="component" value="Unassembled WGS sequence"/>
</dbReference>
<dbReference type="Gene3D" id="3.30.450.20">
    <property type="entry name" value="PAS domain"/>
    <property type="match status" value="1"/>
</dbReference>
<name>A0A315XX60_RUMFL</name>